<comment type="caution">
    <text evidence="1">The sequence shown here is derived from an EMBL/GenBank/DDBJ whole genome shotgun (WGS) entry which is preliminary data.</text>
</comment>
<reference evidence="1" key="1">
    <citation type="submission" date="2022-02" db="EMBL/GenBank/DDBJ databases">
        <title>Plant Genome Project.</title>
        <authorList>
            <person name="Zhang R.-G."/>
        </authorList>
    </citation>
    <scope>NUCLEOTIDE SEQUENCE</scope>
    <source>
        <strain evidence="1">AT1</strain>
    </source>
</reference>
<proteinExistence type="predicted"/>
<sequence>MEELITRGAWFTWTNRRGGAGANMSRLDRVIVNASWLDVFPESEALVHSPGISDHCSLLVSVLHVVPCKKNLFGFSTTG</sequence>
<evidence type="ECO:0000313" key="2">
    <source>
        <dbReference type="Proteomes" id="UP001062846"/>
    </source>
</evidence>
<gene>
    <name evidence="1" type="ORF">RHMOL_Rhmol06G0131900</name>
</gene>
<evidence type="ECO:0000313" key="1">
    <source>
        <dbReference type="EMBL" id="KAI8550743.1"/>
    </source>
</evidence>
<protein>
    <submittedName>
        <fullName evidence="1">Uncharacterized protein</fullName>
    </submittedName>
</protein>
<organism evidence="1 2">
    <name type="scientific">Rhododendron molle</name>
    <name type="common">Chinese azalea</name>
    <name type="synonym">Azalea mollis</name>
    <dbReference type="NCBI Taxonomy" id="49168"/>
    <lineage>
        <taxon>Eukaryota</taxon>
        <taxon>Viridiplantae</taxon>
        <taxon>Streptophyta</taxon>
        <taxon>Embryophyta</taxon>
        <taxon>Tracheophyta</taxon>
        <taxon>Spermatophyta</taxon>
        <taxon>Magnoliopsida</taxon>
        <taxon>eudicotyledons</taxon>
        <taxon>Gunneridae</taxon>
        <taxon>Pentapetalae</taxon>
        <taxon>asterids</taxon>
        <taxon>Ericales</taxon>
        <taxon>Ericaceae</taxon>
        <taxon>Ericoideae</taxon>
        <taxon>Rhodoreae</taxon>
        <taxon>Rhododendron</taxon>
    </lineage>
</organism>
<accession>A0ACC0NBN5</accession>
<keyword evidence="2" id="KW-1185">Reference proteome</keyword>
<name>A0ACC0NBN5_RHOML</name>
<dbReference type="Proteomes" id="UP001062846">
    <property type="component" value="Chromosome 6"/>
</dbReference>
<dbReference type="EMBL" id="CM046393">
    <property type="protein sequence ID" value="KAI8550743.1"/>
    <property type="molecule type" value="Genomic_DNA"/>
</dbReference>